<feature type="transmembrane region" description="Helical" evidence="1">
    <location>
        <begin position="45"/>
        <end position="66"/>
    </location>
</feature>
<keyword evidence="1" id="KW-1133">Transmembrane helix</keyword>
<reference evidence="2 3" key="1">
    <citation type="submission" date="2020-06" db="EMBL/GenBank/DDBJ databases">
        <title>Actinomadura xiongansis sp. nov., isolated from soil of Baiyangdian.</title>
        <authorList>
            <person name="Zhang X."/>
        </authorList>
    </citation>
    <scope>NUCLEOTIDE SEQUENCE [LARGE SCALE GENOMIC DNA]</scope>
    <source>
        <strain evidence="2 3">HBUM206468</strain>
    </source>
</reference>
<keyword evidence="3" id="KW-1185">Reference proteome</keyword>
<feature type="transmembrane region" description="Helical" evidence="1">
    <location>
        <begin position="21"/>
        <end position="39"/>
    </location>
</feature>
<dbReference type="Proteomes" id="UP000805614">
    <property type="component" value="Unassembled WGS sequence"/>
</dbReference>
<dbReference type="EMBL" id="JABVEC010000024">
    <property type="protein sequence ID" value="MBC6469144.1"/>
    <property type="molecule type" value="Genomic_DNA"/>
</dbReference>
<evidence type="ECO:0000313" key="3">
    <source>
        <dbReference type="Proteomes" id="UP000805614"/>
    </source>
</evidence>
<name>A0ABR7LWB9_9ACTN</name>
<accession>A0ABR7LWB9</accession>
<gene>
    <name evidence="2" type="ORF">HKK74_27145</name>
</gene>
<dbReference type="RefSeq" id="WP_187246190.1">
    <property type="nucleotide sequence ID" value="NZ_BAAAOK010000015.1"/>
</dbReference>
<keyword evidence="1" id="KW-0812">Transmembrane</keyword>
<evidence type="ECO:0000256" key="1">
    <source>
        <dbReference type="SAM" id="Phobius"/>
    </source>
</evidence>
<sequence>MNIGELWMNRQRQRSSLTLDPILVIGIILSVGLSVIFYVREDTAQAMGTVAGLIGGMITLQVQTLLRDKRRIEHETRVGYMISTIEKIPWLPDLMEPMLRAAKHVEREFKGTPAEDACRDAFEDCLRTLADLERGHFRAPYGDNRLFLSLIKNCRTSMCVTSVPSVDLGWWLQPVGRQYWLAQVDAIARGIEIRRVFIYQEWTDDLDALAREQIAAGVHVRRVHADRLSPALRVITGIWDGTCGHELSYTAGGEAVHDSFTVSPPDLERLMRQFELIERSAVEIDEPDPPRRTQSVGTS</sequence>
<evidence type="ECO:0000313" key="2">
    <source>
        <dbReference type="EMBL" id="MBC6469144.1"/>
    </source>
</evidence>
<proteinExistence type="predicted"/>
<keyword evidence="1" id="KW-0472">Membrane</keyword>
<protein>
    <submittedName>
        <fullName evidence="2">Uncharacterized protein</fullName>
    </submittedName>
</protein>
<comment type="caution">
    <text evidence="2">The sequence shown here is derived from an EMBL/GenBank/DDBJ whole genome shotgun (WGS) entry which is preliminary data.</text>
</comment>
<organism evidence="2 3">
    <name type="scientific">Actinomadura alba</name>
    <dbReference type="NCBI Taxonomy" id="406431"/>
    <lineage>
        <taxon>Bacteria</taxon>
        <taxon>Bacillati</taxon>
        <taxon>Actinomycetota</taxon>
        <taxon>Actinomycetes</taxon>
        <taxon>Streptosporangiales</taxon>
        <taxon>Thermomonosporaceae</taxon>
        <taxon>Actinomadura</taxon>
    </lineage>
</organism>